<keyword evidence="7" id="KW-1185">Reference proteome</keyword>
<keyword evidence="2" id="KW-0804">Transcription</keyword>
<evidence type="ECO:0000256" key="4">
    <source>
        <dbReference type="SAM" id="MobiDB-lite"/>
    </source>
</evidence>
<dbReference type="PROSITE" id="PS51011">
    <property type="entry name" value="ARID"/>
    <property type="match status" value="1"/>
</dbReference>
<proteinExistence type="predicted"/>
<dbReference type="SMART" id="SM00501">
    <property type="entry name" value="BRIGHT"/>
    <property type="match status" value="1"/>
</dbReference>
<dbReference type="AlphaFoldDB" id="A0A8T0AVB4"/>
<reference evidence="6" key="1">
    <citation type="submission" date="2020-08" db="EMBL/GenBank/DDBJ databases">
        <title>Chromosome-level assembly of Southern catfish (Silurus meridionalis) provides insights into visual adaptation to the nocturnal and benthic lifestyles.</title>
        <authorList>
            <person name="Zhang Y."/>
            <person name="Wang D."/>
            <person name="Peng Z."/>
        </authorList>
    </citation>
    <scope>NUCLEOTIDE SEQUENCE</scope>
    <source>
        <strain evidence="6">SWU-2019-XX</strain>
        <tissue evidence="6">Muscle</tissue>
    </source>
</reference>
<dbReference type="InterPro" id="IPR036431">
    <property type="entry name" value="ARID_dom_sf"/>
</dbReference>
<feature type="compositionally biased region" description="Polar residues" evidence="4">
    <location>
        <begin position="382"/>
        <end position="415"/>
    </location>
</feature>
<evidence type="ECO:0000256" key="2">
    <source>
        <dbReference type="ARBA" id="ARBA00023163"/>
    </source>
</evidence>
<dbReference type="GO" id="GO:0000976">
    <property type="term" value="F:transcription cis-regulatory region binding"/>
    <property type="evidence" value="ECO:0007669"/>
    <property type="project" value="TreeGrafter"/>
</dbReference>
<accession>A0A8T0AVB4</accession>
<evidence type="ECO:0000256" key="3">
    <source>
        <dbReference type="ARBA" id="ARBA00023242"/>
    </source>
</evidence>
<dbReference type="SMART" id="SM01014">
    <property type="entry name" value="ARID"/>
    <property type="match status" value="1"/>
</dbReference>
<evidence type="ECO:0000313" key="6">
    <source>
        <dbReference type="EMBL" id="KAF7696638.1"/>
    </source>
</evidence>
<feature type="region of interest" description="Disordered" evidence="4">
    <location>
        <begin position="304"/>
        <end position="420"/>
    </location>
</feature>
<evidence type="ECO:0000259" key="5">
    <source>
        <dbReference type="PROSITE" id="PS51011"/>
    </source>
</evidence>
<dbReference type="PANTHER" id="PTHR13964">
    <property type="entry name" value="RBP-RELATED"/>
    <property type="match status" value="1"/>
</dbReference>
<dbReference type="Pfam" id="PF01388">
    <property type="entry name" value="ARID"/>
    <property type="match status" value="1"/>
</dbReference>
<feature type="region of interest" description="Disordered" evidence="4">
    <location>
        <begin position="238"/>
        <end position="273"/>
    </location>
</feature>
<dbReference type="Gene3D" id="1.10.150.60">
    <property type="entry name" value="ARID DNA-binding domain"/>
    <property type="match status" value="1"/>
</dbReference>
<dbReference type="PANTHER" id="PTHR13964:SF44">
    <property type="entry name" value="ARID DOMAIN-CONTAINING PROTEIN"/>
    <property type="match status" value="1"/>
</dbReference>
<feature type="compositionally biased region" description="Polar residues" evidence="4">
    <location>
        <begin position="247"/>
        <end position="259"/>
    </location>
</feature>
<dbReference type="EMBL" id="JABFDY010000015">
    <property type="protein sequence ID" value="KAF7696638.1"/>
    <property type="molecule type" value="Genomic_DNA"/>
</dbReference>
<gene>
    <name evidence="6" type="ORF">HF521_005056</name>
</gene>
<protein>
    <recommendedName>
        <fullName evidence="5">ARID domain-containing protein</fullName>
    </recommendedName>
</protein>
<feature type="region of interest" description="Disordered" evidence="4">
    <location>
        <begin position="443"/>
        <end position="478"/>
    </location>
</feature>
<dbReference type="InterPro" id="IPR001606">
    <property type="entry name" value="ARID_dom"/>
</dbReference>
<feature type="domain" description="ARID" evidence="5">
    <location>
        <begin position="38"/>
        <end position="130"/>
    </location>
</feature>
<dbReference type="CDD" id="cd16869">
    <property type="entry name" value="ARID_ARID5"/>
    <property type="match status" value="1"/>
</dbReference>
<dbReference type="SUPFAM" id="SSF46774">
    <property type="entry name" value="ARID-like"/>
    <property type="match status" value="1"/>
</dbReference>
<evidence type="ECO:0000256" key="1">
    <source>
        <dbReference type="ARBA" id="ARBA00023015"/>
    </source>
</evidence>
<dbReference type="InterPro" id="IPR051232">
    <property type="entry name" value="ARID/SWI1_ChromRemod"/>
</dbReference>
<comment type="caution">
    <text evidence="6">The sequence shown here is derived from an EMBL/GenBank/DDBJ whole genome shotgun (WGS) entry which is preliminary data.</text>
</comment>
<feature type="compositionally biased region" description="Polar residues" evidence="4">
    <location>
        <begin position="443"/>
        <end position="456"/>
    </location>
</feature>
<keyword evidence="3" id="KW-0539">Nucleus</keyword>
<organism evidence="6 7">
    <name type="scientific">Silurus meridionalis</name>
    <name type="common">Southern catfish</name>
    <name type="synonym">Silurus soldatovi meridionalis</name>
    <dbReference type="NCBI Taxonomy" id="175797"/>
    <lineage>
        <taxon>Eukaryota</taxon>
        <taxon>Metazoa</taxon>
        <taxon>Chordata</taxon>
        <taxon>Craniata</taxon>
        <taxon>Vertebrata</taxon>
        <taxon>Euteleostomi</taxon>
        <taxon>Actinopterygii</taxon>
        <taxon>Neopterygii</taxon>
        <taxon>Teleostei</taxon>
        <taxon>Ostariophysi</taxon>
        <taxon>Siluriformes</taxon>
        <taxon>Siluridae</taxon>
        <taxon>Silurus</taxon>
    </lineage>
</organism>
<dbReference type="Proteomes" id="UP000606274">
    <property type="component" value="Unassembled WGS sequence"/>
</dbReference>
<sequence length="624" mass="69429">MSCRSSLRSLEIYQEVTQVGAMEQQDEQKEKKRERTESMTEESFLKDIYFFMKQRDTPIERIPHLGFKQINLYMMFKAVMELGGYHQVTAQQLWKKVYNILGGNPRSTSAATCTRRHYEKLLLPYEYHLAGYGDEIPITLPRQRKRFHPDEEYTEASKRADFTHLHQFNQYLPPGPISLPSYLAVSLPSIPPLSSPVHARPMMPYVPLPSAPAPAQKGNVEQSLEYLRHLAQEFKSSSGWTEPLNLSKKQGSLETSRNIPSSFTSPSTKKKEPKFLNEAPRLQQGNQLGICEAPAPAVRNQASRNETDVNNLTSCSSSPNLWKVAPKSPPSSTPSPSPSHRPPPPHHLPHPPPPPPHLLPPPPPLPPHLPPQRPNYPCTVQAKLTTQQSLQVPVSKSGSSTTSQMNPGPTNSTYPSDPYGGMEIQIPLSLLQNLIKEGLILNTASHQPNPKPNETPSVPERTTAETNPDQPADLSLKNQTRNISMSEISINASKSVNGCQAPESKHFSLKLLQTPEIAKLPVYSHASHLKFPPRVFQEPQMYSKQVPSVPVRSPDQAGFKFPAYGRDAGQIGSINSGMRSEKTTLSPSLDKIKPPSGSFVQLNPEHLKRLFSGSQFRLESGKIC</sequence>
<feature type="compositionally biased region" description="Pro residues" evidence="4">
    <location>
        <begin position="327"/>
        <end position="342"/>
    </location>
</feature>
<dbReference type="GO" id="GO:0005634">
    <property type="term" value="C:nucleus"/>
    <property type="evidence" value="ECO:0007669"/>
    <property type="project" value="TreeGrafter"/>
</dbReference>
<evidence type="ECO:0000313" key="7">
    <source>
        <dbReference type="Proteomes" id="UP000606274"/>
    </source>
</evidence>
<dbReference type="GO" id="GO:0006357">
    <property type="term" value="P:regulation of transcription by RNA polymerase II"/>
    <property type="evidence" value="ECO:0007669"/>
    <property type="project" value="TreeGrafter"/>
</dbReference>
<feature type="compositionally biased region" description="Pro residues" evidence="4">
    <location>
        <begin position="350"/>
        <end position="374"/>
    </location>
</feature>
<name>A0A8T0AVB4_SILME</name>
<keyword evidence="1" id="KW-0805">Transcription regulation</keyword>
<feature type="compositionally biased region" description="Polar residues" evidence="4">
    <location>
        <begin position="304"/>
        <end position="320"/>
    </location>
</feature>